<feature type="non-terminal residue" evidence="2">
    <location>
        <position position="1"/>
    </location>
</feature>
<feature type="transmembrane region" description="Helical" evidence="1">
    <location>
        <begin position="12"/>
        <end position="32"/>
    </location>
</feature>
<dbReference type="AlphaFoldDB" id="A0A0F9EAB3"/>
<dbReference type="NCBIfam" id="TIGR02206">
    <property type="entry name" value="intg_mem_TP0381"/>
    <property type="match status" value="1"/>
</dbReference>
<keyword evidence="1" id="KW-0812">Transmembrane</keyword>
<feature type="transmembrane region" description="Helical" evidence="1">
    <location>
        <begin position="131"/>
        <end position="153"/>
    </location>
</feature>
<sequence length="243" mass="27133">SPPSAPTFVFCGPAHLAAIGLTLVVPLVLVLAVRWARRPRLTTVVGWALAGLLLVNELVYWAWFLATRGAAEFIRHGLPLHLCGAGVFVSAAALMTRRQWLYELMWFWGMAGTVQAILTPGLDAGFPQYRFIQYFLTHDAIVAAALFATIGLGMRPRRASVMRTYWISIGFAVIVAVLNYLLGGNYMFMRHPPVGETPFFFLPWPWYLPFLAVVGLVFFWLLYLPFAIEKHLRGRRAPATGPA</sequence>
<feature type="transmembrane region" description="Helical" evidence="1">
    <location>
        <begin position="206"/>
        <end position="226"/>
    </location>
</feature>
<protein>
    <recommendedName>
        <fullName evidence="3">TIGR02206 family membrane protein</fullName>
    </recommendedName>
</protein>
<dbReference type="EMBL" id="LAZR01035710">
    <property type="protein sequence ID" value="KKL26781.1"/>
    <property type="molecule type" value="Genomic_DNA"/>
</dbReference>
<reference evidence="2" key="1">
    <citation type="journal article" date="2015" name="Nature">
        <title>Complex archaea that bridge the gap between prokaryotes and eukaryotes.</title>
        <authorList>
            <person name="Spang A."/>
            <person name="Saw J.H."/>
            <person name="Jorgensen S.L."/>
            <person name="Zaremba-Niedzwiedzka K."/>
            <person name="Martijn J."/>
            <person name="Lind A.E."/>
            <person name="van Eijk R."/>
            <person name="Schleper C."/>
            <person name="Guy L."/>
            <person name="Ettema T.J."/>
        </authorList>
    </citation>
    <scope>NUCLEOTIDE SEQUENCE</scope>
</reference>
<evidence type="ECO:0008006" key="3">
    <source>
        <dbReference type="Google" id="ProtNLM"/>
    </source>
</evidence>
<dbReference type="Pfam" id="PF14808">
    <property type="entry name" value="TMEM164"/>
    <property type="match status" value="1"/>
</dbReference>
<feature type="transmembrane region" description="Helical" evidence="1">
    <location>
        <begin position="165"/>
        <end position="186"/>
    </location>
</feature>
<feature type="transmembrane region" description="Helical" evidence="1">
    <location>
        <begin position="44"/>
        <end position="66"/>
    </location>
</feature>
<proteinExistence type="predicted"/>
<name>A0A0F9EAB3_9ZZZZ</name>
<organism evidence="2">
    <name type="scientific">marine sediment metagenome</name>
    <dbReference type="NCBI Taxonomy" id="412755"/>
    <lineage>
        <taxon>unclassified sequences</taxon>
        <taxon>metagenomes</taxon>
        <taxon>ecological metagenomes</taxon>
    </lineage>
</organism>
<dbReference type="InterPro" id="IPR011737">
    <property type="entry name" value="CHP02206_TP0381"/>
</dbReference>
<feature type="transmembrane region" description="Helical" evidence="1">
    <location>
        <begin position="100"/>
        <end position="119"/>
    </location>
</feature>
<evidence type="ECO:0000256" key="1">
    <source>
        <dbReference type="SAM" id="Phobius"/>
    </source>
</evidence>
<evidence type="ECO:0000313" key="2">
    <source>
        <dbReference type="EMBL" id="KKL26781.1"/>
    </source>
</evidence>
<keyword evidence="1" id="KW-1133">Transmembrane helix</keyword>
<gene>
    <name evidence="2" type="ORF">LCGC14_2391800</name>
</gene>
<accession>A0A0F9EAB3</accession>
<comment type="caution">
    <text evidence="2">The sequence shown here is derived from an EMBL/GenBank/DDBJ whole genome shotgun (WGS) entry which is preliminary data.</text>
</comment>
<keyword evidence="1" id="KW-0472">Membrane</keyword>
<feature type="transmembrane region" description="Helical" evidence="1">
    <location>
        <begin position="78"/>
        <end position="95"/>
    </location>
</feature>